<dbReference type="EMBL" id="CP009687">
    <property type="protein sequence ID" value="AKL94177.1"/>
    <property type="molecule type" value="Genomic_DNA"/>
</dbReference>
<organism evidence="2 3">
    <name type="scientific">Clostridium aceticum</name>
    <dbReference type="NCBI Taxonomy" id="84022"/>
    <lineage>
        <taxon>Bacteria</taxon>
        <taxon>Bacillati</taxon>
        <taxon>Bacillota</taxon>
        <taxon>Clostridia</taxon>
        <taxon>Eubacteriales</taxon>
        <taxon>Clostridiaceae</taxon>
        <taxon>Clostridium</taxon>
    </lineage>
</organism>
<evidence type="ECO:0000313" key="3">
    <source>
        <dbReference type="Proteomes" id="UP000035704"/>
    </source>
</evidence>
<dbReference type="OrthoDB" id="9773308at2"/>
<dbReference type="KEGG" id="cace:CACET_c06670"/>
<gene>
    <name evidence="2" type="ORF">CACET_c06670</name>
</gene>
<feature type="domain" description="AraC effector-binding" evidence="1">
    <location>
        <begin position="3"/>
        <end position="153"/>
    </location>
</feature>
<evidence type="ECO:0000259" key="1">
    <source>
        <dbReference type="SMART" id="SM00871"/>
    </source>
</evidence>
<dbReference type="Gene3D" id="3.20.80.10">
    <property type="entry name" value="Regulatory factor, effector binding domain"/>
    <property type="match status" value="1"/>
</dbReference>
<dbReference type="InterPro" id="IPR050908">
    <property type="entry name" value="SmbC-like"/>
</dbReference>
<dbReference type="InterPro" id="IPR010499">
    <property type="entry name" value="AraC_E-bd"/>
</dbReference>
<dbReference type="SMART" id="SM00871">
    <property type="entry name" value="AraC_E_bind"/>
    <property type="match status" value="1"/>
</dbReference>
<dbReference type="PANTHER" id="PTHR40055">
    <property type="entry name" value="TRANSCRIPTIONAL REGULATOR YGIV-RELATED"/>
    <property type="match status" value="1"/>
</dbReference>
<accession>A0A0D8IDU2</accession>
<keyword evidence="3" id="KW-1185">Reference proteome</keyword>
<dbReference type="RefSeq" id="WP_044822990.1">
    <property type="nucleotide sequence ID" value="NZ_CP009687.1"/>
</dbReference>
<dbReference type="PATRIC" id="fig|84022.5.peg.1421"/>
<protein>
    <submittedName>
        <fullName evidence="2">Transcription activator</fullName>
    </submittedName>
</protein>
<dbReference type="InterPro" id="IPR011256">
    <property type="entry name" value="Reg_factor_effector_dom_sf"/>
</dbReference>
<dbReference type="SUPFAM" id="SSF55136">
    <property type="entry name" value="Probable bacterial effector-binding domain"/>
    <property type="match status" value="1"/>
</dbReference>
<dbReference type="AlphaFoldDB" id="A0A0D8IDU2"/>
<dbReference type="Pfam" id="PF06445">
    <property type="entry name" value="GyrI-like"/>
    <property type="match status" value="1"/>
</dbReference>
<dbReference type="Proteomes" id="UP000035704">
    <property type="component" value="Chromosome"/>
</dbReference>
<dbReference type="STRING" id="84022.CACET_c06670"/>
<reference evidence="2 3" key="1">
    <citation type="submission" date="2014-10" db="EMBL/GenBank/DDBJ databases">
        <title>Genome sequence of Clostridium aceticum DSM 1496.</title>
        <authorList>
            <person name="Poehlein A."/>
            <person name="Schiel-Bengelsdorf B."/>
            <person name="Gottschalk G."/>
            <person name="Duerre P."/>
            <person name="Daniel R."/>
        </authorList>
    </citation>
    <scope>NUCLEOTIDE SEQUENCE [LARGE SCALE GENOMIC DNA]</scope>
    <source>
        <strain evidence="2 3">DSM 1496</strain>
    </source>
</reference>
<dbReference type="PANTHER" id="PTHR40055:SF1">
    <property type="entry name" value="TRANSCRIPTIONAL REGULATOR YGIV-RELATED"/>
    <property type="match status" value="1"/>
</dbReference>
<evidence type="ECO:0000313" key="2">
    <source>
        <dbReference type="EMBL" id="AKL94177.1"/>
    </source>
</evidence>
<sequence length="153" mass="17376">MNYKFELTEQQAQPVLSMRTRTAVENLPQELGKAYEAITQYLNEIGEKPSPEAAFAAYYNMDMQDLDVEMGFPVAKSLEGKGEIQASEIPAGKQVSYLYKGPYHQTEPVYTAMMEWVNKNGYTPTGTAYEFYYNSPMDVPESELLTKIVFPLK</sequence>
<proteinExistence type="predicted"/>
<dbReference type="InterPro" id="IPR029442">
    <property type="entry name" value="GyrI-like"/>
</dbReference>
<name>A0A0D8IDU2_9CLOT</name>